<reference evidence="1" key="1">
    <citation type="submission" date="2020-05" db="EMBL/GenBank/DDBJ databases">
        <authorList>
            <person name="Chiriac C."/>
            <person name="Salcher M."/>
            <person name="Ghai R."/>
            <person name="Kavagutti S V."/>
        </authorList>
    </citation>
    <scope>NUCLEOTIDE SEQUENCE</scope>
</reference>
<dbReference type="InterPro" id="IPR046558">
    <property type="entry name" value="DUF6712"/>
</dbReference>
<organism evidence="1">
    <name type="scientific">uncultured Caudovirales phage</name>
    <dbReference type="NCBI Taxonomy" id="2100421"/>
    <lineage>
        <taxon>Viruses</taxon>
        <taxon>Duplodnaviria</taxon>
        <taxon>Heunggongvirae</taxon>
        <taxon>Uroviricota</taxon>
        <taxon>Caudoviricetes</taxon>
        <taxon>Peduoviridae</taxon>
        <taxon>Maltschvirus</taxon>
        <taxon>Maltschvirus maltsch</taxon>
    </lineage>
</organism>
<protein>
    <submittedName>
        <fullName evidence="1">Uncharacterized protein</fullName>
    </submittedName>
</protein>
<name>A0A6J5SLY7_9CAUD</name>
<dbReference type="EMBL" id="LR797423">
    <property type="protein sequence ID" value="CAB4215567.1"/>
    <property type="molecule type" value="Genomic_DNA"/>
</dbReference>
<dbReference type="Pfam" id="PF20459">
    <property type="entry name" value="DUF6712"/>
    <property type="match status" value="1"/>
</dbReference>
<evidence type="ECO:0000313" key="1">
    <source>
        <dbReference type="EMBL" id="CAB4215567.1"/>
    </source>
</evidence>
<accession>A0A6J5SLY7</accession>
<sequence>MSYALFITRNDIIKNTPLQGAIDADALLPFVRTAQDKYLKNLLGTVLFEFLQAQITAGTEGSLSAYYQTLLNDHIKNTLIWYSAVEYIPFSSIQFKSNGSIKQKSEQGDAPDKKDVDYLLGKAQENADYYALRLQNYCIAYVQYLPQYLQTVGNQTQIYPDQSNQYFGGIQL</sequence>
<proteinExistence type="predicted"/>
<gene>
    <name evidence="1" type="ORF">UFOVP1475_29</name>
</gene>